<evidence type="ECO:0000256" key="2">
    <source>
        <dbReference type="SAM" id="Phobius"/>
    </source>
</evidence>
<protein>
    <recommendedName>
        <fullName evidence="5">DUF732 domain-containing protein</fullName>
    </recommendedName>
</protein>
<sequence length="195" mass="20147">MSDDDATAAAPADEPLPTTELDPAHTVADGPLAYSDHTTSIPVVDYQPPRLRPAWIVALVLLAAGAVAAAAFFLGRSTAPTPDTAGPASARTPDVALAPTPPEPPATVTVTQPAPPPTVTVPAPAPPPAIATSVPPLATPQARIAEPLICSLHHKHPQMQPVDLALTLLDRNIYDDYDEAMVVVELVLKDGCHGI</sequence>
<name>A0ABN9MYU2_9MYCO</name>
<dbReference type="EMBL" id="OY726394">
    <property type="protein sequence ID" value="CAJ1497504.1"/>
    <property type="molecule type" value="Genomic_DNA"/>
</dbReference>
<feature type="transmembrane region" description="Helical" evidence="2">
    <location>
        <begin position="54"/>
        <end position="74"/>
    </location>
</feature>
<evidence type="ECO:0000313" key="3">
    <source>
        <dbReference type="EMBL" id="CAJ1497504.1"/>
    </source>
</evidence>
<keyword evidence="4" id="KW-1185">Reference proteome</keyword>
<proteinExistence type="predicted"/>
<dbReference type="RefSeq" id="WP_308476688.1">
    <property type="nucleotide sequence ID" value="NZ_OY726394.1"/>
</dbReference>
<dbReference type="Proteomes" id="UP001190336">
    <property type="component" value="Chromosome"/>
</dbReference>
<organism evidence="3 4">
    <name type="scientific">[Mycobacterium] kokjensenii</name>
    <dbReference type="NCBI Taxonomy" id="3064287"/>
    <lineage>
        <taxon>Bacteria</taxon>
        <taxon>Bacillati</taxon>
        <taxon>Actinomycetota</taxon>
        <taxon>Actinomycetes</taxon>
        <taxon>Mycobacteriales</taxon>
        <taxon>Mycobacteriaceae</taxon>
        <taxon>Mycolicibacter</taxon>
    </lineage>
</organism>
<feature type="region of interest" description="Disordered" evidence="1">
    <location>
        <begin position="1"/>
        <end position="33"/>
    </location>
</feature>
<evidence type="ECO:0000256" key="1">
    <source>
        <dbReference type="SAM" id="MobiDB-lite"/>
    </source>
</evidence>
<feature type="compositionally biased region" description="Low complexity" evidence="1">
    <location>
        <begin position="7"/>
        <end position="20"/>
    </location>
</feature>
<feature type="region of interest" description="Disordered" evidence="1">
    <location>
        <begin position="81"/>
        <end position="112"/>
    </location>
</feature>
<keyword evidence="2" id="KW-0812">Transmembrane</keyword>
<gene>
    <name evidence="3" type="ORF">MU0083_001689</name>
</gene>
<reference evidence="3 4" key="1">
    <citation type="submission" date="2023-08" db="EMBL/GenBank/DDBJ databases">
        <authorList>
            <person name="Folkvardsen B D."/>
            <person name="Norman A."/>
        </authorList>
    </citation>
    <scope>NUCLEOTIDE SEQUENCE [LARGE SCALE GENOMIC DNA]</scope>
    <source>
        <strain evidence="3 4">Mu0083</strain>
    </source>
</reference>
<keyword evidence="2" id="KW-0472">Membrane</keyword>
<evidence type="ECO:0008006" key="5">
    <source>
        <dbReference type="Google" id="ProtNLM"/>
    </source>
</evidence>
<evidence type="ECO:0000313" key="4">
    <source>
        <dbReference type="Proteomes" id="UP001190336"/>
    </source>
</evidence>
<keyword evidence="2" id="KW-1133">Transmembrane helix</keyword>
<accession>A0ABN9MYU2</accession>